<evidence type="ECO:0000256" key="1">
    <source>
        <dbReference type="SAM" id="Coils"/>
    </source>
</evidence>
<organism evidence="3 4">
    <name type="scientific">Mycobacterium intracellulare subsp. chimaera</name>
    <dbReference type="NCBI Taxonomy" id="222805"/>
    <lineage>
        <taxon>Bacteria</taxon>
        <taxon>Bacillati</taxon>
        <taxon>Actinomycetota</taxon>
        <taxon>Actinomycetes</taxon>
        <taxon>Mycobacteriales</taxon>
        <taxon>Mycobacteriaceae</taxon>
        <taxon>Mycobacterium</taxon>
        <taxon>Mycobacterium avium complex (MAC)</taxon>
    </lineage>
</organism>
<sequence length="189" mass="21570">MDIEAYMQDVRQRLTAAAERRHSVRSSTLGPLAPIQDRRREAETNLRELSAQIREQKEAALKQASIAGKERRRRASEEAARIYREADQQAKELRSTAKTQNENERERIIAEYDARLAQESDRIRAMIESAAAQEAAALEELGNELDDAEGQYRAEYESVVSERIITRKALASMGFEAPPQRRQKVDVEN</sequence>
<evidence type="ECO:0000313" key="3">
    <source>
        <dbReference type="EMBL" id="ASL18370.1"/>
    </source>
</evidence>
<keyword evidence="3" id="KW-0614">Plasmid</keyword>
<evidence type="ECO:0000256" key="2">
    <source>
        <dbReference type="SAM" id="MobiDB-lite"/>
    </source>
</evidence>
<reference evidence="3 4" key="1">
    <citation type="journal article" date="2017" name="Lancet Infect. Dis.">
        <title>Global outbreak of severe Mycobacterium chimaera disease after cardiac surgery: a molecular epidemiological study.</title>
        <authorList>
            <person name="van Ingen J."/>
            <person name="Kohl T."/>
            <person name="Kranzer K."/>
            <person name="Hasse B."/>
            <person name="Keller P."/>
            <person name="Szafranska A."/>
            <person name="Hillemann D."/>
            <person name="Chand M."/>
            <person name="Schreiber P."/>
            <person name="Sommerstein R."/>
            <person name="Berger C."/>
            <person name="Genoni M."/>
            <person name="Ruegg C."/>
            <person name="Troillet N."/>
            <person name="Widmer A.F."/>
            <person name="Becker S.L."/>
            <person name="Herrmann M."/>
            <person name="Eckmanns T."/>
            <person name="Haller S."/>
            <person name="Hoeller C."/>
            <person name="Debast S.B."/>
            <person name="Wolfhagen M.J."/>
            <person name="Hopman J."/>
            <person name="Kluytmans J."/>
            <person name="Langelaar M."/>
            <person name="Notermans D.W."/>
            <person name="ten Oever J."/>
            <person name="van den Barselaar P."/>
            <person name="Vonk A.B.A."/>
            <person name="Vos M.C."/>
            <person name="Ahmed N."/>
            <person name="Brown T."/>
            <person name="Crook D."/>
            <person name="Lamagni T."/>
            <person name="Phin N."/>
            <person name="Smith E.G."/>
            <person name="Zambon M."/>
            <person name="Serr A."/>
            <person name="Goetting T."/>
            <person name="Ebner W."/>
            <person name="Thuermer A."/>
            <person name="Utpatel C."/>
            <person name="Sproer C."/>
            <person name="Bunk B."/>
            <person name="Nubel U."/>
            <person name="Bloemberg G."/>
            <person name="Bottger E."/>
            <person name="Niemann S."/>
            <person name="Wagner D."/>
            <person name="Sax H."/>
        </authorList>
    </citation>
    <scope>NUCLEOTIDE SEQUENCE [LARGE SCALE GENOMIC DNA]</scope>
    <source>
        <strain evidence="3 4">ZUERICH-2</strain>
        <plasmid evidence="3 4">unnamed 2</plasmid>
    </source>
</reference>
<dbReference type="RefSeq" id="WP_089152571.1">
    <property type="nucleotide sequence ID" value="NZ_CP015269.1"/>
</dbReference>
<feature type="region of interest" description="Disordered" evidence="2">
    <location>
        <begin position="17"/>
        <end position="41"/>
    </location>
</feature>
<geneLocation type="plasmid" evidence="3 4">
    <name>unnamed 2</name>
</geneLocation>
<proteinExistence type="predicted"/>
<dbReference type="EMBL" id="CP015269">
    <property type="protein sequence ID" value="ASL18370.1"/>
    <property type="molecule type" value="Genomic_DNA"/>
</dbReference>
<feature type="coiled-coil region" evidence="1">
    <location>
        <begin position="131"/>
        <end position="158"/>
    </location>
</feature>
<dbReference type="AlphaFoldDB" id="A0A7U5RZZ5"/>
<dbReference type="Proteomes" id="UP000198286">
    <property type="component" value="Plasmid unnamed 2"/>
</dbReference>
<accession>A0A7U5RZZ5</accession>
<keyword evidence="1" id="KW-0175">Coiled coil</keyword>
<evidence type="ECO:0000313" key="4">
    <source>
        <dbReference type="Proteomes" id="UP000198286"/>
    </source>
</evidence>
<name>A0A7U5RZZ5_MYCIT</name>
<feature type="region of interest" description="Disordered" evidence="2">
    <location>
        <begin position="86"/>
        <end position="105"/>
    </location>
</feature>
<protein>
    <submittedName>
        <fullName evidence="3">Uncharacterized protein</fullName>
    </submittedName>
</protein>
<gene>
    <name evidence="3" type="ORF">MYCOZU2_06025</name>
</gene>